<dbReference type="RefSeq" id="WP_062409622.1">
    <property type="nucleotide sequence ID" value="NZ_BJCS01000020.1"/>
</dbReference>
<evidence type="ECO:0000313" key="2">
    <source>
        <dbReference type="Proteomes" id="UP000061660"/>
    </source>
</evidence>
<dbReference type="Proteomes" id="UP000061660">
    <property type="component" value="Chromosome"/>
</dbReference>
<reference evidence="2" key="1">
    <citation type="submission" date="2015-12" db="EMBL/GenBank/DDBJ databases">
        <title>Complete genome sequences of two moderately thermophilic Paenibacillus species.</title>
        <authorList>
            <person name="Butler R.III."/>
            <person name="Wang J."/>
            <person name="Stark B.C."/>
            <person name="Pombert J.-F."/>
        </authorList>
    </citation>
    <scope>NUCLEOTIDE SEQUENCE [LARGE SCALE GENOMIC DNA]</scope>
    <source>
        <strain evidence="2">32O-Y</strain>
    </source>
</reference>
<accession>A0A0U2UL08</accession>
<reference evidence="1 2" key="2">
    <citation type="journal article" date="2016" name="Genome Announc.">
        <title>Complete Genome Sequences of Two Interactive Moderate Thermophiles, Paenibacillus napthalenovorans 32O-Y and Paenibacillus sp. 32O-W.</title>
        <authorList>
            <person name="Butler R.R.III."/>
            <person name="Wang J."/>
            <person name="Stark B.C."/>
            <person name="Pombert J.F."/>
        </authorList>
    </citation>
    <scope>NUCLEOTIDE SEQUENCE [LARGE SCALE GENOMIC DNA]</scope>
    <source>
        <strain evidence="1 2">32O-Y</strain>
    </source>
</reference>
<dbReference type="AlphaFoldDB" id="A0A0U2UL08"/>
<dbReference type="EMBL" id="CP013652">
    <property type="protein sequence ID" value="ALS23772.1"/>
    <property type="molecule type" value="Genomic_DNA"/>
</dbReference>
<dbReference type="PATRIC" id="fig|162209.4.peg.3650"/>
<dbReference type="STRING" id="162209.IJ22_34110"/>
<gene>
    <name evidence="1" type="ORF">IJ22_34110</name>
</gene>
<organism evidence="1 2">
    <name type="scientific">Paenibacillus naphthalenovorans</name>
    <dbReference type="NCBI Taxonomy" id="162209"/>
    <lineage>
        <taxon>Bacteria</taxon>
        <taxon>Bacillati</taxon>
        <taxon>Bacillota</taxon>
        <taxon>Bacilli</taxon>
        <taxon>Bacillales</taxon>
        <taxon>Paenibacillaceae</taxon>
        <taxon>Paenibacillus</taxon>
    </lineage>
</organism>
<keyword evidence="2" id="KW-1185">Reference proteome</keyword>
<proteinExistence type="predicted"/>
<protein>
    <submittedName>
        <fullName evidence="1">Uncharacterized protein</fullName>
    </submittedName>
</protein>
<name>A0A0U2UL08_9BACL</name>
<sequence length="114" mass="14107">MLTIEDYIAKRKKEDRLNEYNLNDRMENIKTCINYVFEYYNQYLDITQMDEQTVLNNERLEKYRNNISRYDSEIQEWLVDIYDEHNKKLDRSIINQLKKDELLLLYSSDSEFRS</sequence>
<evidence type="ECO:0000313" key="1">
    <source>
        <dbReference type="EMBL" id="ALS23772.1"/>
    </source>
</evidence>
<dbReference type="KEGG" id="pnp:IJ22_34110"/>